<sequence>MSNLYALSDLELLSLLRTGDATAFTEIYNRHWKFLFTAANNALHHRSDCMDVCQSVFMWLWENREQIEVKTNLQAYLYTAVKYKIANLIRQGKVRETLLDNVLAADIRAEERLDLEVKELKSFISQLVQELPEKCREVFLLSRDERLSHRQISERLGISEKTVDDHITRALKKLRVPLSRLSSIFLML</sequence>
<evidence type="ECO:0000256" key="3">
    <source>
        <dbReference type="ARBA" id="ARBA00023082"/>
    </source>
</evidence>
<dbReference type="GO" id="GO:0006352">
    <property type="term" value="P:DNA-templated transcription initiation"/>
    <property type="evidence" value="ECO:0007669"/>
    <property type="project" value="InterPro"/>
</dbReference>
<organism evidence="7 8">
    <name type="scientific">Mucilaginibacter mali</name>
    <dbReference type="NCBI Taxonomy" id="2740462"/>
    <lineage>
        <taxon>Bacteria</taxon>
        <taxon>Pseudomonadati</taxon>
        <taxon>Bacteroidota</taxon>
        <taxon>Sphingobacteriia</taxon>
        <taxon>Sphingobacteriales</taxon>
        <taxon>Sphingobacteriaceae</taxon>
        <taxon>Mucilaginibacter</taxon>
    </lineage>
</organism>
<gene>
    <name evidence="7" type="ORF">HQ865_05300</name>
</gene>
<dbReference type="InterPro" id="IPR039425">
    <property type="entry name" value="RNA_pol_sigma-70-like"/>
</dbReference>
<dbReference type="GO" id="GO:0016987">
    <property type="term" value="F:sigma factor activity"/>
    <property type="evidence" value="ECO:0007669"/>
    <property type="project" value="UniProtKB-KW"/>
</dbReference>
<dbReference type="SUPFAM" id="SSF88659">
    <property type="entry name" value="Sigma3 and sigma4 domains of RNA polymerase sigma factors"/>
    <property type="match status" value="1"/>
</dbReference>
<dbReference type="Pfam" id="PF04542">
    <property type="entry name" value="Sigma70_r2"/>
    <property type="match status" value="1"/>
</dbReference>
<dbReference type="NCBIfam" id="TIGR02985">
    <property type="entry name" value="Sig70_bacteroi1"/>
    <property type="match status" value="1"/>
</dbReference>
<dbReference type="InterPro" id="IPR013324">
    <property type="entry name" value="RNA_pol_sigma_r3/r4-like"/>
</dbReference>
<evidence type="ECO:0000313" key="8">
    <source>
        <dbReference type="Proteomes" id="UP000505355"/>
    </source>
</evidence>
<evidence type="ECO:0000256" key="2">
    <source>
        <dbReference type="ARBA" id="ARBA00023015"/>
    </source>
</evidence>
<dbReference type="SUPFAM" id="SSF88946">
    <property type="entry name" value="Sigma2 domain of RNA polymerase sigma factors"/>
    <property type="match status" value="1"/>
</dbReference>
<comment type="similarity">
    <text evidence="1">Belongs to the sigma-70 factor family. ECF subfamily.</text>
</comment>
<dbReference type="CDD" id="cd06171">
    <property type="entry name" value="Sigma70_r4"/>
    <property type="match status" value="1"/>
</dbReference>
<dbReference type="EMBL" id="CP054139">
    <property type="protein sequence ID" value="QKJ29191.1"/>
    <property type="molecule type" value="Genomic_DNA"/>
</dbReference>
<evidence type="ECO:0000256" key="1">
    <source>
        <dbReference type="ARBA" id="ARBA00010641"/>
    </source>
</evidence>
<evidence type="ECO:0000259" key="6">
    <source>
        <dbReference type="Pfam" id="PF08281"/>
    </source>
</evidence>
<dbReference type="NCBIfam" id="TIGR02937">
    <property type="entry name" value="sigma70-ECF"/>
    <property type="match status" value="1"/>
</dbReference>
<dbReference type="InterPro" id="IPR036388">
    <property type="entry name" value="WH-like_DNA-bd_sf"/>
</dbReference>
<dbReference type="PANTHER" id="PTHR43133">
    <property type="entry name" value="RNA POLYMERASE ECF-TYPE SIGMA FACTO"/>
    <property type="match status" value="1"/>
</dbReference>
<dbReference type="Gene3D" id="1.10.1740.10">
    <property type="match status" value="1"/>
</dbReference>
<evidence type="ECO:0000313" key="7">
    <source>
        <dbReference type="EMBL" id="QKJ29191.1"/>
    </source>
</evidence>
<dbReference type="KEGG" id="mmab:HQ865_05300"/>
<dbReference type="InterPro" id="IPR014327">
    <property type="entry name" value="RNA_pol_sigma70_bacteroid"/>
</dbReference>
<evidence type="ECO:0000256" key="4">
    <source>
        <dbReference type="ARBA" id="ARBA00023163"/>
    </source>
</evidence>
<keyword evidence="8" id="KW-1185">Reference proteome</keyword>
<name>A0A7D4Q6F7_9SPHI</name>
<dbReference type="GO" id="GO:0003677">
    <property type="term" value="F:DNA binding"/>
    <property type="evidence" value="ECO:0007669"/>
    <property type="project" value="InterPro"/>
</dbReference>
<reference evidence="7 8" key="1">
    <citation type="submission" date="2020-05" db="EMBL/GenBank/DDBJ databases">
        <title>Mucilaginibacter mali sp. nov.</title>
        <authorList>
            <person name="Kim H.S."/>
            <person name="Lee K.C."/>
            <person name="Suh M.K."/>
            <person name="Kim J.-S."/>
            <person name="Han K.-I."/>
            <person name="Eom M.K."/>
            <person name="Shin Y.K."/>
            <person name="Lee J.-S."/>
        </authorList>
    </citation>
    <scope>NUCLEOTIDE SEQUENCE [LARGE SCALE GENOMIC DNA]</scope>
    <source>
        <strain evidence="7 8">G2-14</strain>
    </source>
</reference>
<keyword evidence="4" id="KW-0804">Transcription</keyword>
<dbReference type="PANTHER" id="PTHR43133:SF46">
    <property type="entry name" value="RNA POLYMERASE SIGMA-70 FACTOR ECF SUBFAMILY"/>
    <property type="match status" value="1"/>
</dbReference>
<dbReference type="RefSeq" id="WP_173413886.1">
    <property type="nucleotide sequence ID" value="NZ_CP054139.1"/>
</dbReference>
<feature type="domain" description="RNA polymerase sigma-70 region 2" evidence="5">
    <location>
        <begin position="28"/>
        <end position="92"/>
    </location>
</feature>
<evidence type="ECO:0000259" key="5">
    <source>
        <dbReference type="Pfam" id="PF04542"/>
    </source>
</evidence>
<dbReference type="InterPro" id="IPR007627">
    <property type="entry name" value="RNA_pol_sigma70_r2"/>
</dbReference>
<proteinExistence type="inferred from homology"/>
<dbReference type="InterPro" id="IPR014284">
    <property type="entry name" value="RNA_pol_sigma-70_dom"/>
</dbReference>
<keyword evidence="3" id="KW-0731">Sigma factor</keyword>
<dbReference type="AlphaFoldDB" id="A0A7D4Q6F7"/>
<keyword evidence="2" id="KW-0805">Transcription regulation</keyword>
<dbReference type="Pfam" id="PF08281">
    <property type="entry name" value="Sigma70_r4_2"/>
    <property type="match status" value="1"/>
</dbReference>
<dbReference type="Gene3D" id="1.10.10.10">
    <property type="entry name" value="Winged helix-like DNA-binding domain superfamily/Winged helix DNA-binding domain"/>
    <property type="match status" value="1"/>
</dbReference>
<protein>
    <submittedName>
        <fullName evidence="7">RNA polymerase sigma-70 factor</fullName>
    </submittedName>
</protein>
<dbReference type="Proteomes" id="UP000505355">
    <property type="component" value="Chromosome"/>
</dbReference>
<feature type="domain" description="RNA polymerase sigma factor 70 region 4 type 2" evidence="6">
    <location>
        <begin position="125"/>
        <end position="174"/>
    </location>
</feature>
<dbReference type="InterPro" id="IPR013249">
    <property type="entry name" value="RNA_pol_sigma70_r4_t2"/>
</dbReference>
<dbReference type="InterPro" id="IPR013325">
    <property type="entry name" value="RNA_pol_sigma_r2"/>
</dbReference>
<accession>A0A7D4Q6F7</accession>